<evidence type="ECO:0000313" key="6">
    <source>
        <dbReference type="EMBL" id="PIL31920.1"/>
    </source>
</evidence>
<dbReference type="PANTHER" id="PTHR31465">
    <property type="entry name" value="PROTEIN RTA1-RELATED"/>
    <property type="match status" value="1"/>
</dbReference>
<evidence type="ECO:0000256" key="3">
    <source>
        <dbReference type="ARBA" id="ARBA00022989"/>
    </source>
</evidence>
<dbReference type="Pfam" id="PF04479">
    <property type="entry name" value="RTA1"/>
    <property type="match status" value="1"/>
</dbReference>
<feature type="transmembrane region" description="Helical" evidence="5">
    <location>
        <begin position="247"/>
        <end position="264"/>
    </location>
</feature>
<keyword evidence="4 5" id="KW-0472">Membrane</keyword>
<dbReference type="EMBL" id="AYKW01000012">
    <property type="protein sequence ID" value="PIL31920.1"/>
    <property type="molecule type" value="Genomic_DNA"/>
</dbReference>
<dbReference type="OrthoDB" id="3358017at2759"/>
<sequence>MADSSALDQNLYGYTPSRAAGYIFVIMFIMTTLFHLFQAIRSRAWWLFPTLVIAGAAEVVGWVARAKSSYDPNIRMAYIIQTTVLVLAPTPLVAALFMGFGKVVRRLGSEYSRLSPTWYSRFFLTIDIFSLFIQGGGGGMAAQGSNDPDKARLGSNIILAGLFVQIISMSFFAFLMAEYTWRRSRNQPFHKGDYNINQTPQAFDSQMKKLLVGIVIPTVLVYIRSIYRIAEFADGFNGSIAHNQTLFIVFDAVFIFLALVTLNFNHPGILLQATAQTQTYALTNTDQRPLQY</sequence>
<evidence type="ECO:0000256" key="1">
    <source>
        <dbReference type="ARBA" id="ARBA00004141"/>
    </source>
</evidence>
<keyword evidence="7" id="KW-1185">Reference proteome</keyword>
<feature type="transmembrane region" description="Helical" evidence="5">
    <location>
        <begin position="20"/>
        <end position="37"/>
    </location>
</feature>
<evidence type="ECO:0000313" key="7">
    <source>
        <dbReference type="Proteomes" id="UP000230002"/>
    </source>
</evidence>
<organism evidence="6 7">
    <name type="scientific">Ganoderma sinense ZZ0214-1</name>
    <dbReference type="NCBI Taxonomy" id="1077348"/>
    <lineage>
        <taxon>Eukaryota</taxon>
        <taxon>Fungi</taxon>
        <taxon>Dikarya</taxon>
        <taxon>Basidiomycota</taxon>
        <taxon>Agaricomycotina</taxon>
        <taxon>Agaricomycetes</taxon>
        <taxon>Polyporales</taxon>
        <taxon>Polyporaceae</taxon>
        <taxon>Ganoderma</taxon>
    </lineage>
</organism>
<protein>
    <submittedName>
        <fullName evidence="6">Transporter</fullName>
    </submittedName>
</protein>
<comment type="caution">
    <text evidence="6">The sequence shown here is derived from an EMBL/GenBank/DDBJ whole genome shotgun (WGS) entry which is preliminary data.</text>
</comment>
<comment type="subcellular location">
    <subcellularLocation>
        <location evidence="1">Membrane</location>
        <topology evidence="1">Multi-pass membrane protein</topology>
    </subcellularLocation>
</comment>
<dbReference type="InterPro" id="IPR007568">
    <property type="entry name" value="RTA1"/>
</dbReference>
<dbReference type="AlphaFoldDB" id="A0A2G8SDS3"/>
<evidence type="ECO:0000256" key="5">
    <source>
        <dbReference type="SAM" id="Phobius"/>
    </source>
</evidence>
<feature type="transmembrane region" description="Helical" evidence="5">
    <location>
        <begin position="44"/>
        <end position="64"/>
    </location>
</feature>
<dbReference type="PANTHER" id="PTHR31465:SF1">
    <property type="entry name" value="PROTEIN RTA1-RELATED"/>
    <property type="match status" value="1"/>
</dbReference>
<dbReference type="STRING" id="1077348.A0A2G8SDS3"/>
<reference evidence="6 7" key="1">
    <citation type="journal article" date="2015" name="Sci. Rep.">
        <title>Chromosome-level genome map provides insights into diverse defense mechanisms in the medicinal fungus Ganoderma sinense.</title>
        <authorList>
            <person name="Zhu Y."/>
            <person name="Xu J."/>
            <person name="Sun C."/>
            <person name="Zhou S."/>
            <person name="Xu H."/>
            <person name="Nelson D.R."/>
            <person name="Qian J."/>
            <person name="Song J."/>
            <person name="Luo H."/>
            <person name="Xiang L."/>
            <person name="Li Y."/>
            <person name="Xu Z."/>
            <person name="Ji A."/>
            <person name="Wang L."/>
            <person name="Lu S."/>
            <person name="Hayward A."/>
            <person name="Sun W."/>
            <person name="Li X."/>
            <person name="Schwartz D.C."/>
            <person name="Wang Y."/>
            <person name="Chen S."/>
        </authorList>
    </citation>
    <scope>NUCLEOTIDE SEQUENCE [LARGE SCALE GENOMIC DNA]</scope>
    <source>
        <strain evidence="6 7">ZZ0214-1</strain>
    </source>
</reference>
<evidence type="ECO:0000256" key="4">
    <source>
        <dbReference type="ARBA" id="ARBA00023136"/>
    </source>
</evidence>
<keyword evidence="3 5" id="KW-1133">Transmembrane helix</keyword>
<accession>A0A2G8SDS3</accession>
<keyword evidence="2 5" id="KW-0812">Transmembrane</keyword>
<feature type="transmembrane region" description="Helical" evidence="5">
    <location>
        <begin position="210"/>
        <end position="227"/>
    </location>
</feature>
<dbReference type="Proteomes" id="UP000230002">
    <property type="component" value="Unassembled WGS sequence"/>
</dbReference>
<proteinExistence type="predicted"/>
<evidence type="ECO:0000256" key="2">
    <source>
        <dbReference type="ARBA" id="ARBA00022692"/>
    </source>
</evidence>
<dbReference type="GO" id="GO:0016020">
    <property type="term" value="C:membrane"/>
    <property type="evidence" value="ECO:0007669"/>
    <property type="project" value="UniProtKB-SubCell"/>
</dbReference>
<feature type="transmembrane region" description="Helical" evidence="5">
    <location>
        <begin position="157"/>
        <end position="177"/>
    </location>
</feature>
<name>A0A2G8SDS3_9APHY</name>
<feature type="transmembrane region" description="Helical" evidence="5">
    <location>
        <begin position="118"/>
        <end position="137"/>
    </location>
</feature>
<feature type="transmembrane region" description="Helical" evidence="5">
    <location>
        <begin position="76"/>
        <end position="97"/>
    </location>
</feature>
<gene>
    <name evidence="6" type="ORF">GSI_06624</name>
</gene>